<feature type="region of interest" description="Disordered" evidence="4">
    <location>
        <begin position="242"/>
        <end position="264"/>
    </location>
</feature>
<evidence type="ECO:0000313" key="5">
    <source>
        <dbReference type="EMBL" id="KMZ69870.1"/>
    </source>
</evidence>
<name>A0A0K9PNQ7_ZOSMR</name>
<evidence type="ECO:0000256" key="2">
    <source>
        <dbReference type="ARBA" id="ARBA00023054"/>
    </source>
</evidence>
<comment type="caution">
    <text evidence="5">The sequence shown here is derived from an EMBL/GenBank/DDBJ whole genome shotgun (WGS) entry which is preliminary data.</text>
</comment>
<gene>
    <name evidence="5" type="ORF">ZOSMA_204G00030</name>
</gene>
<evidence type="ECO:0000313" key="6">
    <source>
        <dbReference type="Proteomes" id="UP000036987"/>
    </source>
</evidence>
<dbReference type="Pfam" id="PF05911">
    <property type="entry name" value="FPP"/>
    <property type="match status" value="1"/>
</dbReference>
<keyword evidence="6" id="KW-1185">Reference proteome</keyword>
<sequence>MSWITFNFNPQERYMQLSEIEDQVKTQTEQLSCAQAELTTKDALIKQYTKVTVEAVSSLKNNLESVTVLELVAEDQAMHLDSALKDCMEEMRIGKEESEQKLHDVVFANIQHWEKLNLELEVRVNILEEQLPHANAENDALSRSLQDCSGLLIKLSEDRAQVQSQIEVLKTKFQAASEKELSSIKYELNVVSKQHLEDVKKMTKLEAECHRLRGLVGKKLSGPAALAQMKLVDADYGETRSRRERNFSSSPVKLQVPQDSVKLM</sequence>
<dbReference type="EMBL" id="LFYR01000742">
    <property type="protein sequence ID" value="KMZ69870.1"/>
    <property type="molecule type" value="Genomic_DNA"/>
</dbReference>
<organism evidence="5 6">
    <name type="scientific">Zostera marina</name>
    <name type="common">Eelgrass</name>
    <dbReference type="NCBI Taxonomy" id="29655"/>
    <lineage>
        <taxon>Eukaryota</taxon>
        <taxon>Viridiplantae</taxon>
        <taxon>Streptophyta</taxon>
        <taxon>Embryophyta</taxon>
        <taxon>Tracheophyta</taxon>
        <taxon>Spermatophyta</taxon>
        <taxon>Magnoliopsida</taxon>
        <taxon>Liliopsida</taxon>
        <taxon>Zosteraceae</taxon>
        <taxon>Zostera</taxon>
    </lineage>
</organism>
<evidence type="ECO:0000256" key="4">
    <source>
        <dbReference type="SAM" id="MobiDB-lite"/>
    </source>
</evidence>
<feature type="coiled-coil region" evidence="3">
    <location>
        <begin position="110"/>
        <end position="179"/>
    </location>
</feature>
<keyword evidence="2 3" id="KW-0175">Coiled coil</keyword>
<evidence type="ECO:0000256" key="1">
    <source>
        <dbReference type="ARBA" id="ARBA00005921"/>
    </source>
</evidence>
<evidence type="ECO:0000256" key="3">
    <source>
        <dbReference type="SAM" id="Coils"/>
    </source>
</evidence>
<comment type="similarity">
    <text evidence="1">Belongs to the FPP family.</text>
</comment>
<dbReference type="OrthoDB" id="1926355at2759"/>
<reference evidence="6" key="1">
    <citation type="journal article" date="2016" name="Nature">
        <title>The genome of the seagrass Zostera marina reveals angiosperm adaptation to the sea.</title>
        <authorList>
            <person name="Olsen J.L."/>
            <person name="Rouze P."/>
            <person name="Verhelst B."/>
            <person name="Lin Y.-C."/>
            <person name="Bayer T."/>
            <person name="Collen J."/>
            <person name="Dattolo E."/>
            <person name="De Paoli E."/>
            <person name="Dittami S."/>
            <person name="Maumus F."/>
            <person name="Michel G."/>
            <person name="Kersting A."/>
            <person name="Lauritano C."/>
            <person name="Lohaus R."/>
            <person name="Toepel M."/>
            <person name="Tonon T."/>
            <person name="Vanneste K."/>
            <person name="Amirebrahimi M."/>
            <person name="Brakel J."/>
            <person name="Bostroem C."/>
            <person name="Chovatia M."/>
            <person name="Grimwood J."/>
            <person name="Jenkins J.W."/>
            <person name="Jueterbock A."/>
            <person name="Mraz A."/>
            <person name="Stam W.T."/>
            <person name="Tice H."/>
            <person name="Bornberg-Bauer E."/>
            <person name="Green P.J."/>
            <person name="Pearson G.A."/>
            <person name="Procaccini G."/>
            <person name="Duarte C.M."/>
            <person name="Schmutz J."/>
            <person name="Reusch T.B.H."/>
            <person name="Van de Peer Y."/>
        </authorList>
    </citation>
    <scope>NUCLEOTIDE SEQUENCE [LARGE SCALE GENOMIC DNA]</scope>
    <source>
        <strain evidence="6">cv. Finnish</strain>
    </source>
</reference>
<dbReference type="PANTHER" id="PTHR31580:SF4">
    <property type="entry name" value="FILAMENT-LIKE PLANT PROTEIN 6"/>
    <property type="match status" value="1"/>
</dbReference>
<dbReference type="AlphaFoldDB" id="A0A0K9PNQ7"/>
<proteinExistence type="inferred from homology"/>
<accession>A0A0K9PNQ7</accession>
<dbReference type="PANTHER" id="PTHR31580">
    <property type="entry name" value="FILAMENT-LIKE PLANT PROTEIN 4"/>
    <property type="match status" value="1"/>
</dbReference>
<evidence type="ECO:0008006" key="7">
    <source>
        <dbReference type="Google" id="ProtNLM"/>
    </source>
</evidence>
<dbReference type="InterPro" id="IPR008587">
    <property type="entry name" value="FPP_plant"/>
</dbReference>
<dbReference type="Proteomes" id="UP000036987">
    <property type="component" value="Unassembled WGS sequence"/>
</dbReference>
<protein>
    <recommendedName>
        <fullName evidence="7">Filament-like plant protein</fullName>
    </recommendedName>
</protein>